<dbReference type="GO" id="GO:0005789">
    <property type="term" value="C:endoplasmic reticulum membrane"/>
    <property type="evidence" value="ECO:0007669"/>
    <property type="project" value="UniProtKB-SubCell"/>
</dbReference>
<evidence type="ECO:0000256" key="6">
    <source>
        <dbReference type="ARBA" id="ARBA00022824"/>
    </source>
</evidence>
<evidence type="ECO:0000256" key="1">
    <source>
        <dbReference type="ARBA" id="ARBA00004477"/>
    </source>
</evidence>
<keyword evidence="10 12" id="KW-0472">Membrane</keyword>
<evidence type="ECO:0000256" key="7">
    <source>
        <dbReference type="ARBA" id="ARBA00022927"/>
    </source>
</evidence>
<keyword evidence="7" id="KW-0653">Protein transport</keyword>
<dbReference type="Proteomes" id="UP000886885">
    <property type="component" value="Chromosome 2D"/>
</dbReference>
<comment type="caution">
    <text evidence="13">The sequence shown here is derived from an EMBL/GenBank/DDBJ whole genome shotgun (WGS) entry which is preliminary data.</text>
</comment>
<dbReference type="GO" id="GO:0070973">
    <property type="term" value="P:protein localization to endoplasmic reticulum exit site"/>
    <property type="evidence" value="ECO:0007669"/>
    <property type="project" value="TreeGrafter"/>
</dbReference>
<gene>
    <name evidence="13" type="ORF">POTOM_011094</name>
</gene>
<evidence type="ECO:0000256" key="3">
    <source>
        <dbReference type="ARBA" id="ARBA00022448"/>
    </source>
</evidence>
<evidence type="ECO:0000256" key="12">
    <source>
        <dbReference type="SAM" id="Phobius"/>
    </source>
</evidence>
<dbReference type="GO" id="GO:0006886">
    <property type="term" value="P:intracellular protein transport"/>
    <property type="evidence" value="ECO:0007669"/>
    <property type="project" value="InterPro"/>
</dbReference>
<evidence type="ECO:0000256" key="11">
    <source>
        <dbReference type="SAM" id="Coils"/>
    </source>
</evidence>
<dbReference type="EMBL" id="JAAWWB010000004">
    <property type="protein sequence ID" value="KAG6785364.1"/>
    <property type="molecule type" value="Genomic_DNA"/>
</dbReference>
<evidence type="ECO:0008006" key="15">
    <source>
        <dbReference type="Google" id="ProtNLM"/>
    </source>
</evidence>
<keyword evidence="5" id="KW-0053">Apoptosis</keyword>
<keyword evidence="3" id="KW-0813">Transport</keyword>
<dbReference type="OrthoDB" id="781454at2759"/>
<evidence type="ECO:0000256" key="8">
    <source>
        <dbReference type="ARBA" id="ARBA00022989"/>
    </source>
</evidence>
<evidence type="ECO:0000313" key="14">
    <source>
        <dbReference type="Proteomes" id="UP000886885"/>
    </source>
</evidence>
<keyword evidence="9 11" id="KW-0175">Coiled coil</keyword>
<evidence type="ECO:0000256" key="2">
    <source>
        <dbReference type="ARBA" id="ARBA00007956"/>
    </source>
</evidence>
<dbReference type="PANTHER" id="PTHR12701">
    <property type="entry name" value="BCR-ASSOCIATED PROTEIN, BAP"/>
    <property type="match status" value="1"/>
</dbReference>
<proteinExistence type="inferred from homology"/>
<dbReference type="FunFam" id="1.20.5.110:FF:000011">
    <property type="entry name" value="B-cell receptor-associated protein 29"/>
    <property type="match status" value="1"/>
</dbReference>
<keyword evidence="6" id="KW-0256">Endoplasmic reticulum</keyword>
<evidence type="ECO:0000256" key="5">
    <source>
        <dbReference type="ARBA" id="ARBA00022703"/>
    </source>
</evidence>
<dbReference type="InterPro" id="IPR008417">
    <property type="entry name" value="BAP29/BAP31"/>
</dbReference>
<comment type="subcellular location">
    <subcellularLocation>
        <location evidence="1">Endoplasmic reticulum membrane</location>
        <topology evidence="1">Multi-pass membrane protein</topology>
    </subcellularLocation>
</comment>
<evidence type="ECO:0000256" key="9">
    <source>
        <dbReference type="ARBA" id="ARBA00023054"/>
    </source>
</evidence>
<keyword evidence="14" id="KW-1185">Reference proteome</keyword>
<evidence type="ECO:0000256" key="4">
    <source>
        <dbReference type="ARBA" id="ARBA00022692"/>
    </source>
</evidence>
<evidence type="ECO:0000313" key="13">
    <source>
        <dbReference type="EMBL" id="KAG6785364.1"/>
    </source>
</evidence>
<dbReference type="AlphaFoldDB" id="A0A8X8DAU9"/>
<name>A0A8X8DAU9_POPTO</name>
<reference evidence="13" key="1">
    <citation type="journal article" date="2020" name="bioRxiv">
        <title>Hybrid origin of Populus tomentosa Carr. identified through genome sequencing and phylogenomic analysis.</title>
        <authorList>
            <person name="An X."/>
            <person name="Gao K."/>
            <person name="Chen Z."/>
            <person name="Li J."/>
            <person name="Yang X."/>
            <person name="Yang X."/>
            <person name="Zhou J."/>
            <person name="Guo T."/>
            <person name="Zhao T."/>
            <person name="Huang S."/>
            <person name="Miao D."/>
            <person name="Khan W.U."/>
            <person name="Rao P."/>
            <person name="Ye M."/>
            <person name="Lei B."/>
            <person name="Liao W."/>
            <person name="Wang J."/>
            <person name="Ji L."/>
            <person name="Li Y."/>
            <person name="Guo B."/>
            <person name="Mustafa N.S."/>
            <person name="Li S."/>
            <person name="Yun Q."/>
            <person name="Keller S.R."/>
            <person name="Mao J."/>
            <person name="Zhang R."/>
            <person name="Strauss S.H."/>
        </authorList>
    </citation>
    <scope>NUCLEOTIDE SEQUENCE</scope>
    <source>
        <strain evidence="13">GM15</strain>
        <tissue evidence="13">Leaf</tissue>
    </source>
</reference>
<accession>A0A8X8DAU9</accession>
<comment type="similarity">
    <text evidence="2">Belongs to the BCAP29/BCAP31 family.</text>
</comment>
<dbReference type="PANTHER" id="PTHR12701:SF13">
    <property type="entry name" value="ENDOPLASMIC RETICULUM TRANSMEMBRANE PROTEIN"/>
    <property type="match status" value="1"/>
</dbReference>
<feature type="transmembrane region" description="Helical" evidence="12">
    <location>
        <begin position="49"/>
        <end position="69"/>
    </location>
</feature>
<keyword evidence="4 12" id="KW-0812">Transmembrane</keyword>
<sequence>MASSLREGTWLIHRVGVSHTLVDRLRAVHGYIVTVRGVALYCAAEMIQLLFLVLFVEGAVAFLLLVKIGPLRELVIKSLDQVKMGKRPATVKTIAGTMSVILFFSLMNIVKIQNKGAKLGTMSPMDQVLWRTHLLEASLMGIILFFSLDPITNGSVSSGVDKTPETLLHMNLKVENSDHWRYIKYNEKLSAWPASQGMILVEMYTFKEMEITIQASFLVPKSLLLDCEATVGFTLFLGFLIDRMHHYLSKLIGLRRSVGSSKEEVESLQKEKMQLKEKEDKASMEIKLLLEQISTLSENLKKLKLESENKDKQIETAEAHVVSLQKQCADLLLEYDRLLEDNQNLQARATGHRI</sequence>
<keyword evidence="8 12" id="KW-1133">Transmembrane helix</keyword>
<feature type="coiled-coil region" evidence="11">
    <location>
        <begin position="258"/>
        <end position="348"/>
    </location>
</feature>
<evidence type="ECO:0000256" key="10">
    <source>
        <dbReference type="ARBA" id="ARBA00023136"/>
    </source>
</evidence>
<organism evidence="13 14">
    <name type="scientific">Populus tomentosa</name>
    <name type="common">Chinese white poplar</name>
    <dbReference type="NCBI Taxonomy" id="118781"/>
    <lineage>
        <taxon>Eukaryota</taxon>
        <taxon>Viridiplantae</taxon>
        <taxon>Streptophyta</taxon>
        <taxon>Embryophyta</taxon>
        <taxon>Tracheophyta</taxon>
        <taxon>Spermatophyta</taxon>
        <taxon>Magnoliopsida</taxon>
        <taxon>eudicotyledons</taxon>
        <taxon>Gunneridae</taxon>
        <taxon>Pentapetalae</taxon>
        <taxon>rosids</taxon>
        <taxon>fabids</taxon>
        <taxon>Malpighiales</taxon>
        <taxon>Salicaceae</taxon>
        <taxon>Saliceae</taxon>
        <taxon>Populus</taxon>
    </lineage>
</organism>
<dbReference type="GO" id="GO:0006888">
    <property type="term" value="P:endoplasmic reticulum to Golgi vesicle-mediated transport"/>
    <property type="evidence" value="ECO:0007669"/>
    <property type="project" value="TreeGrafter"/>
</dbReference>
<feature type="transmembrane region" description="Helical" evidence="12">
    <location>
        <begin position="89"/>
        <end position="107"/>
    </location>
</feature>
<protein>
    <recommendedName>
        <fullName evidence="15">Endoplasmic reticulum transmembrane protein</fullName>
    </recommendedName>
</protein>